<proteinExistence type="predicted"/>
<dbReference type="Pfam" id="PF02785">
    <property type="entry name" value="Biotin_carb_C"/>
    <property type="match status" value="1"/>
</dbReference>
<sequence length="490" mass="52573">MTTIRKLFIANRAEIALRIVRTARRMDIATVVPWHQQDQSGPALAEADETVEVFGSPPVAAWLDMDAMVRAAIDTGCDAIHPGYGFLSENAAFAQAVADAGLIFVGPPASAIELMGDKITARRFAVTQGMPVTPSADEAEDPASFEKRARAVGFPLLVKGAAGGGGKGMQIARREEELAHAISVARAESQRYFGDGRLFAERFVEQPRHIEVQVFGDSYGKVIHLGERECSIQRRFQKLIEESPAPALPVGLRDRICDAAVKLAAAAGYVNAGTVECIVSPDGEFFFLEMNTRLQVEHPVTEMVTGLDLVELQLRVAQGEPLPLRQADVQFSGHAIECRILAEDADAGFVPDTGKVLLLGAPAGPGVRFDCGVTEGAPVTADFDSMLAKLVVHGADRTLAISRMRSALAETTMLGVTINNDFLSRVLQHPAFARGETDTGFLERHKANLVPAVLSEAERQIVLAVAASAAPDISATRIPEPYASMGAWRN</sequence>
<evidence type="ECO:0000259" key="6">
    <source>
        <dbReference type="PROSITE" id="PS50975"/>
    </source>
</evidence>
<organism evidence="8 9">
    <name type="scientific">Polaromonas aquatica</name>
    <dbReference type="NCBI Taxonomy" id="332657"/>
    <lineage>
        <taxon>Bacteria</taxon>
        <taxon>Pseudomonadati</taxon>
        <taxon>Pseudomonadota</taxon>
        <taxon>Betaproteobacteria</taxon>
        <taxon>Burkholderiales</taxon>
        <taxon>Comamonadaceae</taxon>
        <taxon>Polaromonas</taxon>
    </lineage>
</organism>
<dbReference type="Gene3D" id="3.30.470.20">
    <property type="entry name" value="ATP-grasp fold, B domain"/>
    <property type="match status" value="1"/>
</dbReference>
<evidence type="ECO:0000256" key="5">
    <source>
        <dbReference type="PROSITE-ProRule" id="PRU00409"/>
    </source>
</evidence>
<name>A0ABW1U036_9BURK</name>
<dbReference type="PANTHER" id="PTHR18866:SF33">
    <property type="entry name" value="METHYLCROTONOYL-COA CARBOXYLASE SUBUNIT ALPHA, MITOCHONDRIAL-RELATED"/>
    <property type="match status" value="1"/>
</dbReference>
<keyword evidence="4" id="KW-0092">Biotin</keyword>
<evidence type="ECO:0000256" key="1">
    <source>
        <dbReference type="ARBA" id="ARBA00022598"/>
    </source>
</evidence>
<dbReference type="EMBL" id="JBHSRS010000080">
    <property type="protein sequence ID" value="MFC6282825.1"/>
    <property type="molecule type" value="Genomic_DNA"/>
</dbReference>
<keyword evidence="3 5" id="KW-0067">ATP-binding</keyword>
<dbReference type="Pfam" id="PF00289">
    <property type="entry name" value="Biotin_carb_N"/>
    <property type="match status" value="1"/>
</dbReference>
<accession>A0ABW1U036</accession>
<dbReference type="SUPFAM" id="SSF52440">
    <property type="entry name" value="PreATP-grasp domain"/>
    <property type="match status" value="1"/>
</dbReference>
<dbReference type="InterPro" id="IPR011761">
    <property type="entry name" value="ATP-grasp"/>
</dbReference>
<feature type="domain" description="Biotin carboxylation" evidence="7">
    <location>
        <begin position="3"/>
        <end position="447"/>
    </location>
</feature>
<dbReference type="InterPro" id="IPR011764">
    <property type="entry name" value="Biotin_carboxylation_dom"/>
</dbReference>
<dbReference type="RefSeq" id="WP_371439217.1">
    <property type="nucleotide sequence ID" value="NZ_JBHSRS010000080.1"/>
</dbReference>
<dbReference type="Proteomes" id="UP001596270">
    <property type="component" value="Unassembled WGS sequence"/>
</dbReference>
<comment type="caution">
    <text evidence="8">The sequence shown here is derived from an EMBL/GenBank/DDBJ whole genome shotgun (WGS) entry which is preliminary data.</text>
</comment>
<dbReference type="InterPro" id="IPR016185">
    <property type="entry name" value="PreATP-grasp_dom_sf"/>
</dbReference>
<dbReference type="PROSITE" id="PS00867">
    <property type="entry name" value="CPSASE_2"/>
    <property type="match status" value="1"/>
</dbReference>
<keyword evidence="2 5" id="KW-0547">Nucleotide-binding</keyword>
<evidence type="ECO:0000313" key="8">
    <source>
        <dbReference type="EMBL" id="MFC6282825.1"/>
    </source>
</evidence>
<reference evidence="9" key="1">
    <citation type="journal article" date="2019" name="Int. J. Syst. Evol. Microbiol.">
        <title>The Global Catalogue of Microorganisms (GCM) 10K type strain sequencing project: providing services to taxonomists for standard genome sequencing and annotation.</title>
        <authorList>
            <consortium name="The Broad Institute Genomics Platform"/>
            <consortium name="The Broad Institute Genome Sequencing Center for Infectious Disease"/>
            <person name="Wu L."/>
            <person name="Ma J."/>
        </authorList>
    </citation>
    <scope>NUCLEOTIDE SEQUENCE [LARGE SCALE GENOMIC DNA]</scope>
    <source>
        <strain evidence="9">CCUG 39402</strain>
    </source>
</reference>
<dbReference type="PROSITE" id="PS50979">
    <property type="entry name" value="BC"/>
    <property type="match status" value="1"/>
</dbReference>
<evidence type="ECO:0000256" key="3">
    <source>
        <dbReference type="ARBA" id="ARBA00022840"/>
    </source>
</evidence>
<keyword evidence="1" id="KW-0436">Ligase</keyword>
<feature type="domain" description="ATP-grasp" evidence="6">
    <location>
        <begin position="122"/>
        <end position="318"/>
    </location>
</feature>
<dbReference type="PANTHER" id="PTHR18866">
    <property type="entry name" value="CARBOXYLASE:PYRUVATE/ACETYL-COA/PROPIONYL-COA CARBOXYLASE"/>
    <property type="match status" value="1"/>
</dbReference>
<protein>
    <submittedName>
        <fullName evidence="8">Acetyl/propionyl/methylcrotonyl-CoA carboxylase subunit alpha</fullName>
    </submittedName>
</protein>
<dbReference type="SUPFAM" id="SSF56059">
    <property type="entry name" value="Glutathione synthetase ATP-binding domain-like"/>
    <property type="match status" value="1"/>
</dbReference>
<dbReference type="InterPro" id="IPR005482">
    <property type="entry name" value="Biotin_COase_C"/>
</dbReference>
<dbReference type="InterPro" id="IPR011054">
    <property type="entry name" value="Rudment_hybrid_motif"/>
</dbReference>
<dbReference type="Pfam" id="PF02786">
    <property type="entry name" value="CPSase_L_D2"/>
    <property type="match status" value="1"/>
</dbReference>
<dbReference type="SMART" id="SM00878">
    <property type="entry name" value="Biotin_carb_C"/>
    <property type="match status" value="1"/>
</dbReference>
<evidence type="ECO:0000259" key="7">
    <source>
        <dbReference type="PROSITE" id="PS50979"/>
    </source>
</evidence>
<evidence type="ECO:0000256" key="4">
    <source>
        <dbReference type="ARBA" id="ARBA00023267"/>
    </source>
</evidence>
<evidence type="ECO:0000313" key="9">
    <source>
        <dbReference type="Proteomes" id="UP001596270"/>
    </source>
</evidence>
<keyword evidence="9" id="KW-1185">Reference proteome</keyword>
<dbReference type="PROSITE" id="PS50975">
    <property type="entry name" value="ATP_GRASP"/>
    <property type="match status" value="1"/>
</dbReference>
<dbReference type="InterPro" id="IPR005479">
    <property type="entry name" value="CPAse_ATP-bd"/>
</dbReference>
<dbReference type="InterPro" id="IPR005481">
    <property type="entry name" value="BC-like_N"/>
</dbReference>
<dbReference type="SUPFAM" id="SSF51246">
    <property type="entry name" value="Rudiment single hybrid motif"/>
    <property type="match status" value="1"/>
</dbReference>
<evidence type="ECO:0000256" key="2">
    <source>
        <dbReference type="ARBA" id="ARBA00022741"/>
    </source>
</evidence>
<dbReference type="InterPro" id="IPR050856">
    <property type="entry name" value="Biotin_carboxylase_complex"/>
</dbReference>
<gene>
    <name evidence="8" type="ORF">ACFQND_16510</name>
</gene>